<dbReference type="PANTHER" id="PTHR38248">
    <property type="entry name" value="FUNK1 6"/>
    <property type="match status" value="1"/>
</dbReference>
<dbReference type="PANTHER" id="PTHR38248:SF2">
    <property type="entry name" value="FUNK1 11"/>
    <property type="match status" value="1"/>
</dbReference>
<dbReference type="InterPro" id="IPR008266">
    <property type="entry name" value="Tyr_kinase_AS"/>
</dbReference>
<dbReference type="PROSITE" id="PS00109">
    <property type="entry name" value="PROTEIN_KINASE_TYR"/>
    <property type="match status" value="1"/>
</dbReference>
<evidence type="ECO:0000259" key="1">
    <source>
        <dbReference type="Pfam" id="PF17667"/>
    </source>
</evidence>
<dbReference type="InterPro" id="IPR040976">
    <property type="entry name" value="Pkinase_fungal"/>
</dbReference>
<dbReference type="InterPro" id="IPR011009">
    <property type="entry name" value="Kinase-like_dom_sf"/>
</dbReference>
<feature type="domain" description="Fungal-type protein kinase" evidence="1">
    <location>
        <begin position="125"/>
        <end position="545"/>
    </location>
</feature>
<evidence type="ECO:0000313" key="2">
    <source>
        <dbReference type="EMBL" id="CAE6457451.1"/>
    </source>
</evidence>
<dbReference type="Pfam" id="PF17667">
    <property type="entry name" value="Pkinase_fungal"/>
    <property type="match status" value="1"/>
</dbReference>
<dbReference type="AlphaFoldDB" id="A0A8H3BGW9"/>
<protein>
    <recommendedName>
        <fullName evidence="1">Fungal-type protein kinase domain-containing protein</fullName>
    </recommendedName>
</protein>
<sequence>MHYIPEVPEVSLDSLIHAALPAHPANVFNSVCDALTFNNSIQALDKNPRWKYLPQDTSATEYTYRTGALKIFEKILLAITDSHNRFKSGPTPQIAQTSVPLNFPEEALDLDDPDEFSYLQRHQSGPGEVIWANIIMAIECDSADDQCNKVNAHARVVWSMYHAMCNDPRRQFVLGLTCQNTKARLWYHDRYIVVSSEEFDINEDWKNLVRILISVLLAPSDRLGVDPDMELVPSHDPDTAPSYNVTIRNSDTEEVTTYRTLDIISGAGADSMVGPGTRLWVVQKLVDNEAHGPCYTLKDTWIHEDCTPEHVHLKVMRKAQPAYCQHFPTPLDHGFSSSGAATGKTLHLTSLVATNKVLVILSFSTNVRTQKNPNGPRLEQYHGFGNPSEQPRRHYRIVFEEVGKPVEDLRNFGDIFTTILGGLEGVRAMHLCKYVHRDISSGNILLVPPSGLFGQRGVLMGLEYAEKMDDPRVPHEVKTGTAAFMATEVTFMEHFRLDELRRQQFNSLGEVKLRNPSPVESKPLPPFRHNELHDVESIWWVCVWMLLYHVPAGGNSKVQLDSFHRVFDDKTSRHHFLSNPGALNESTTCLGKEVAGLIAEWAVLLNSFYTISYREQDASEPCLKRIRIDDEAVEMAYNCGKGILERLKTACE</sequence>
<organism evidence="2 3">
    <name type="scientific">Rhizoctonia solani</name>
    <dbReference type="NCBI Taxonomy" id="456999"/>
    <lineage>
        <taxon>Eukaryota</taxon>
        <taxon>Fungi</taxon>
        <taxon>Dikarya</taxon>
        <taxon>Basidiomycota</taxon>
        <taxon>Agaricomycotina</taxon>
        <taxon>Agaricomycetes</taxon>
        <taxon>Cantharellales</taxon>
        <taxon>Ceratobasidiaceae</taxon>
        <taxon>Rhizoctonia</taxon>
    </lineage>
</organism>
<reference evidence="2" key="1">
    <citation type="submission" date="2021-01" db="EMBL/GenBank/DDBJ databases">
        <authorList>
            <person name="Kaushik A."/>
        </authorList>
    </citation>
    <scope>NUCLEOTIDE SEQUENCE</scope>
    <source>
        <strain evidence="2">AG3-T5</strain>
    </source>
</reference>
<gene>
    <name evidence="2" type="ORF">RDB_LOCUS142855</name>
</gene>
<evidence type="ECO:0000313" key="3">
    <source>
        <dbReference type="Proteomes" id="UP000663841"/>
    </source>
</evidence>
<dbReference type="Proteomes" id="UP000663841">
    <property type="component" value="Unassembled WGS sequence"/>
</dbReference>
<dbReference type="Gene3D" id="1.10.510.10">
    <property type="entry name" value="Transferase(Phosphotransferase) domain 1"/>
    <property type="match status" value="1"/>
</dbReference>
<dbReference type="SUPFAM" id="SSF56112">
    <property type="entry name" value="Protein kinase-like (PK-like)"/>
    <property type="match status" value="1"/>
</dbReference>
<comment type="caution">
    <text evidence="2">The sequence shown here is derived from an EMBL/GenBank/DDBJ whole genome shotgun (WGS) entry which is preliminary data.</text>
</comment>
<proteinExistence type="predicted"/>
<name>A0A8H3BGW9_9AGAM</name>
<dbReference type="EMBL" id="CAJMWW010000207">
    <property type="protein sequence ID" value="CAE6457451.1"/>
    <property type="molecule type" value="Genomic_DNA"/>
</dbReference>
<dbReference type="GO" id="GO:0004672">
    <property type="term" value="F:protein kinase activity"/>
    <property type="evidence" value="ECO:0007669"/>
    <property type="project" value="InterPro"/>
</dbReference>
<accession>A0A8H3BGW9</accession>